<keyword evidence="2" id="KW-0472">Membrane</keyword>
<evidence type="ECO:0000313" key="5">
    <source>
        <dbReference type="Proteomes" id="UP000758701"/>
    </source>
</evidence>
<feature type="region of interest" description="Disordered" evidence="1">
    <location>
        <begin position="1"/>
        <end position="32"/>
    </location>
</feature>
<sequence length="197" mass="20145">MEQHRTRPAQHGPRQSSRATLPPQARGGAAALRRSAGRPVAARANAPKVAGAGGSAVARAVRAVRGMPNPRLTGLGGGLFCGAVMTLLGGVDALLFGASLTLYGVLFLPVCLLTACWVRGNDLLTAPVVVPIAFAVGLVTVAESGDGLGSRLMGIVTALATEAGWLYGGTLVAGATVIVRRIRLVRRRAAARRRAPA</sequence>
<dbReference type="EMBL" id="JAHSTP010000001">
    <property type="protein sequence ID" value="MBZ6150164.1"/>
    <property type="molecule type" value="Genomic_DNA"/>
</dbReference>
<feature type="transmembrane region" description="Helical" evidence="2">
    <location>
        <begin position="72"/>
        <end position="88"/>
    </location>
</feature>
<organism evidence="4 5">
    <name type="scientific">Streptomyces olivaceus</name>
    <dbReference type="NCBI Taxonomy" id="47716"/>
    <lineage>
        <taxon>Bacteria</taxon>
        <taxon>Bacillati</taxon>
        <taxon>Actinomycetota</taxon>
        <taxon>Actinomycetes</taxon>
        <taxon>Kitasatosporales</taxon>
        <taxon>Streptomycetaceae</taxon>
        <taxon>Streptomyces</taxon>
    </lineage>
</organism>
<feature type="domain" description="DUF6542" evidence="3">
    <location>
        <begin position="71"/>
        <end position="184"/>
    </location>
</feature>
<reference evidence="4 5" key="1">
    <citation type="submission" date="2021-06" db="EMBL/GenBank/DDBJ databases">
        <title>Ecological speciation of a Streptomyces species isolated from different habitats and geographic origins.</title>
        <authorList>
            <person name="Wang J."/>
        </authorList>
    </citation>
    <scope>NUCLEOTIDE SEQUENCE [LARGE SCALE GENOMIC DNA]</scope>
    <source>
        <strain evidence="4 5">FXJ8.012</strain>
    </source>
</reference>
<name>A0ABS7VWV4_STROV</name>
<feature type="transmembrane region" description="Helical" evidence="2">
    <location>
        <begin position="123"/>
        <end position="142"/>
    </location>
</feature>
<keyword evidence="2" id="KW-0812">Transmembrane</keyword>
<protein>
    <recommendedName>
        <fullName evidence="3">DUF6542 domain-containing protein</fullName>
    </recommendedName>
</protein>
<feature type="transmembrane region" description="Helical" evidence="2">
    <location>
        <begin position="94"/>
        <end position="116"/>
    </location>
</feature>
<evidence type="ECO:0000256" key="2">
    <source>
        <dbReference type="SAM" id="Phobius"/>
    </source>
</evidence>
<gene>
    <name evidence="4" type="ORF">KVH32_03145</name>
</gene>
<accession>A0ABS7VWV4</accession>
<keyword evidence="2" id="KW-1133">Transmembrane helix</keyword>
<dbReference type="Proteomes" id="UP000758701">
    <property type="component" value="Unassembled WGS sequence"/>
</dbReference>
<proteinExistence type="predicted"/>
<evidence type="ECO:0000256" key="1">
    <source>
        <dbReference type="SAM" id="MobiDB-lite"/>
    </source>
</evidence>
<feature type="transmembrane region" description="Helical" evidence="2">
    <location>
        <begin position="154"/>
        <end position="179"/>
    </location>
</feature>
<evidence type="ECO:0000259" key="3">
    <source>
        <dbReference type="Pfam" id="PF20177"/>
    </source>
</evidence>
<dbReference type="Pfam" id="PF20177">
    <property type="entry name" value="DUF6542"/>
    <property type="match status" value="1"/>
</dbReference>
<comment type="caution">
    <text evidence="4">The sequence shown here is derived from an EMBL/GenBank/DDBJ whole genome shotgun (WGS) entry which is preliminary data.</text>
</comment>
<evidence type="ECO:0000313" key="4">
    <source>
        <dbReference type="EMBL" id="MBZ6150164.1"/>
    </source>
</evidence>
<keyword evidence="5" id="KW-1185">Reference proteome</keyword>
<dbReference type="InterPro" id="IPR046672">
    <property type="entry name" value="DUF6542"/>
</dbReference>